<dbReference type="PANTHER" id="PTHR31852">
    <property type="entry name" value="LATE EMBRYOGENESIS ABUNDANT (LEA) HYDROXYPROLINE-RICH GLYCOPROTEIN FAMILY"/>
    <property type="match status" value="1"/>
</dbReference>
<keyword evidence="2" id="KW-1133">Transmembrane helix</keyword>
<feature type="compositionally biased region" description="Gly residues" evidence="1">
    <location>
        <begin position="83"/>
        <end position="98"/>
    </location>
</feature>
<keyword evidence="4" id="KW-1185">Reference proteome</keyword>
<dbReference type="AlphaFoldDB" id="A0A3B6AZT2"/>
<organism evidence="3">
    <name type="scientific">Triticum aestivum</name>
    <name type="common">Wheat</name>
    <dbReference type="NCBI Taxonomy" id="4565"/>
    <lineage>
        <taxon>Eukaryota</taxon>
        <taxon>Viridiplantae</taxon>
        <taxon>Streptophyta</taxon>
        <taxon>Embryophyta</taxon>
        <taxon>Tracheophyta</taxon>
        <taxon>Spermatophyta</taxon>
        <taxon>Magnoliopsida</taxon>
        <taxon>Liliopsida</taxon>
        <taxon>Poales</taxon>
        <taxon>Poaceae</taxon>
        <taxon>BOP clade</taxon>
        <taxon>Pooideae</taxon>
        <taxon>Triticodae</taxon>
        <taxon>Triticeae</taxon>
        <taxon>Triticinae</taxon>
        <taxon>Triticum</taxon>
    </lineage>
</organism>
<evidence type="ECO:0000256" key="1">
    <source>
        <dbReference type="SAM" id="MobiDB-lite"/>
    </source>
</evidence>
<dbReference type="STRING" id="4565.A0A3B6AZT2"/>
<accession>A0A3B6AZT2</accession>
<gene>
    <name evidence="3" type="primary">LOC123189221</name>
</gene>
<protein>
    <submittedName>
        <fullName evidence="3">Uncharacterized protein</fullName>
    </submittedName>
</protein>
<feature type="compositionally biased region" description="Low complexity" evidence="1">
    <location>
        <begin position="41"/>
        <end position="59"/>
    </location>
</feature>
<feature type="region of interest" description="Disordered" evidence="1">
    <location>
        <begin position="1"/>
        <end position="104"/>
    </location>
</feature>
<dbReference type="InterPro" id="IPR055301">
    <property type="entry name" value="Lea14-like_2"/>
</dbReference>
<reference evidence="3" key="1">
    <citation type="submission" date="2018-08" db="EMBL/GenBank/DDBJ databases">
        <authorList>
            <person name="Rossello M."/>
        </authorList>
    </citation>
    <scope>NUCLEOTIDE SEQUENCE [LARGE SCALE GENOMIC DNA]</scope>
    <source>
        <strain evidence="3">cv. Chinese Spring</strain>
    </source>
</reference>
<keyword evidence="2" id="KW-0812">Transmembrane</keyword>
<evidence type="ECO:0000313" key="3">
    <source>
        <dbReference type="EnsemblPlants" id="TraesCS2A02G302900.1"/>
    </source>
</evidence>
<dbReference type="OrthoDB" id="903824at2759"/>
<dbReference type="Gramene" id="TraesJUL2A03G00723450.1">
    <property type="protein sequence ID" value="TraesJUL2A03G00723450.1"/>
    <property type="gene ID" value="TraesJUL2A03G00723450"/>
</dbReference>
<evidence type="ECO:0000313" key="4">
    <source>
        <dbReference type="Proteomes" id="UP000019116"/>
    </source>
</evidence>
<feature type="compositionally biased region" description="Low complexity" evidence="1">
    <location>
        <begin position="12"/>
        <end position="23"/>
    </location>
</feature>
<dbReference type="Gramene" id="TraesCS2A02G302900.1">
    <property type="protein sequence ID" value="TraesCS2A02G302900.1"/>
    <property type="gene ID" value="TraesCS2A02G302900"/>
</dbReference>
<dbReference type="Gramene" id="TraesCS2A03G0753300.1">
    <property type="protein sequence ID" value="TraesCS2A03G0753300.1.CDS"/>
    <property type="gene ID" value="TraesCS2A03G0753300"/>
</dbReference>
<evidence type="ECO:0000256" key="2">
    <source>
        <dbReference type="SAM" id="Phobius"/>
    </source>
</evidence>
<feature type="transmembrane region" description="Helical" evidence="2">
    <location>
        <begin position="140"/>
        <end position="162"/>
    </location>
</feature>
<sequence>MHHAKTDSEVTSSMAPSSPSRAPYYVQSPSHDDGENHSKTAASSFHSSPAASPPRSLGNHSRESSSSRFSGKVPSAGSSRRGVAGGGGKRGGGGGGGEAARRSPWMKEAAIEEEGLLMEDDDDADGRAGGFSALPKKVRYGLAFVGAFLVLFTFFALILWGASRNQKPVVSVNSVTFHSFVIQAGTDASLVPTEMSTINATVRLTFRNTGSFFGVHVTAQPVTLYYSQLLMASGDMKYFYQPRKSQRKVAVTVVGNKVPLYGGGAGLSSTPGPKGVPPPPVPLQLTLRIRARALVLGKLVKPRFYNNVQCSVRLDTTKLGKAISLKKSCTHV</sequence>
<dbReference type="RefSeq" id="XP_044457521.1">
    <property type="nucleotide sequence ID" value="XM_044601586.1"/>
</dbReference>
<proteinExistence type="predicted"/>
<dbReference type="GeneID" id="123189221"/>
<dbReference type="EnsemblPlants" id="TraesCS2A02G302900.1">
    <property type="protein sequence ID" value="TraesCS2A02G302900.1"/>
    <property type="gene ID" value="TraesCS2A02G302900"/>
</dbReference>
<feature type="compositionally biased region" description="Low complexity" evidence="1">
    <location>
        <begin position="66"/>
        <end position="82"/>
    </location>
</feature>
<dbReference type="Gramene" id="TraesCLE_scaffold_005450_01G000300.1">
    <property type="protein sequence ID" value="TraesCLE_scaffold_005450_01G000300.1"/>
    <property type="gene ID" value="TraesCLE_scaffold_005450_01G000300"/>
</dbReference>
<reference evidence="3" key="2">
    <citation type="submission" date="2018-10" db="UniProtKB">
        <authorList>
            <consortium name="EnsemblPlants"/>
        </authorList>
    </citation>
    <scope>IDENTIFICATION</scope>
</reference>
<dbReference type="OMA" id="FYTEARC"/>
<name>A0A3B6AZT2_WHEAT</name>
<keyword evidence="2" id="KW-0472">Membrane</keyword>
<dbReference type="Proteomes" id="UP000019116">
    <property type="component" value="Chromosome 2A"/>
</dbReference>